<dbReference type="InterPro" id="IPR004298">
    <property type="entry name" value="Nicotian_synth"/>
</dbReference>
<dbReference type="Proteomes" id="UP001057134">
    <property type="component" value="Chromosome"/>
</dbReference>
<proteinExistence type="predicted"/>
<keyword evidence="4" id="KW-1185">Reference proteome</keyword>
<dbReference type="EMBL" id="CP027059">
    <property type="protein sequence ID" value="UQZ83284.1"/>
    <property type="molecule type" value="Genomic_DNA"/>
</dbReference>
<dbReference type="Gene3D" id="3.40.50.150">
    <property type="entry name" value="Vaccinia Virus protein VP39"/>
    <property type="match status" value="1"/>
</dbReference>
<keyword evidence="2" id="KW-0949">S-adenosyl-L-methionine</keyword>
<dbReference type="PANTHER" id="PTHR32266:SF12">
    <property type="entry name" value="NICOTIANAMINE SYNTHASE 3"/>
    <property type="match status" value="1"/>
</dbReference>
<name>A0ABY4RNJ5_9BACL</name>
<reference evidence="3" key="2">
    <citation type="journal article" date="2021" name="J Anim Sci Technol">
        <title>Complete genome sequence of Paenibacillus konkukensis sp. nov. SK3146 as a potential probiotic strain.</title>
        <authorList>
            <person name="Jung H.I."/>
            <person name="Park S."/>
            <person name="Niu K.M."/>
            <person name="Lee S.W."/>
            <person name="Kothari D."/>
            <person name="Yi K.J."/>
            <person name="Kim S.K."/>
        </authorList>
    </citation>
    <scope>NUCLEOTIDE SEQUENCE</scope>
    <source>
        <strain evidence="3">SK3146</strain>
    </source>
</reference>
<dbReference type="InterPro" id="IPR029063">
    <property type="entry name" value="SAM-dependent_MTases_sf"/>
</dbReference>
<accession>A0ABY4RNJ5</accession>
<organism evidence="3 4">
    <name type="scientific">Paenibacillus konkukensis</name>
    <dbReference type="NCBI Taxonomy" id="2020716"/>
    <lineage>
        <taxon>Bacteria</taxon>
        <taxon>Bacillati</taxon>
        <taxon>Bacillota</taxon>
        <taxon>Bacilli</taxon>
        <taxon>Bacillales</taxon>
        <taxon>Paenibacillaceae</taxon>
        <taxon>Paenibacillus</taxon>
    </lineage>
</organism>
<dbReference type="Pfam" id="PF03059">
    <property type="entry name" value="NAS"/>
    <property type="match status" value="1"/>
</dbReference>
<dbReference type="SUPFAM" id="SSF53335">
    <property type="entry name" value="S-adenosyl-L-methionine-dependent methyltransferases"/>
    <property type="match status" value="1"/>
</dbReference>
<evidence type="ECO:0000313" key="4">
    <source>
        <dbReference type="Proteomes" id="UP001057134"/>
    </source>
</evidence>
<sequence length="273" mass="31276">MKDKDEFLLSIKKLDDEIKELTYYSKQDCGCFELLQHKLDHLCQFMNCEKNKKRWNQWASHPEISDHSAELRESSVKALCDVEKYQSHCICRRELDISRYLEMLSHSVKQEISPFGMGPTSKVLFIGSGALPVSALTIAKELCVEVMCVDIDMEAVILGRRVAEASGLDSLVSFSNQSLRELDFVKQATHIWIASLVKNKLEVIQELRDTMNPAAKIILRYGNGLKSVFNYPLEESFSEEWVQTPISQEQSIYDTMILEKAEAMRFAMRHVVG</sequence>
<evidence type="ECO:0000256" key="1">
    <source>
        <dbReference type="ARBA" id="ARBA00022679"/>
    </source>
</evidence>
<evidence type="ECO:0000313" key="3">
    <source>
        <dbReference type="EMBL" id="UQZ83284.1"/>
    </source>
</evidence>
<dbReference type="PANTHER" id="PTHR32266">
    <property type="entry name" value="NICOTIANAMINE SYNTHASE 3"/>
    <property type="match status" value="1"/>
</dbReference>
<protein>
    <submittedName>
        <fullName evidence="3">Nicotianamine synthase protein</fullName>
    </submittedName>
</protein>
<reference evidence="3" key="1">
    <citation type="submission" date="2018-02" db="EMBL/GenBank/DDBJ databases">
        <authorList>
            <person name="Kim S.-K."/>
            <person name="Jung H.-I."/>
            <person name="Lee S.-W."/>
        </authorList>
    </citation>
    <scope>NUCLEOTIDE SEQUENCE</scope>
    <source>
        <strain evidence="3">SK3146</strain>
    </source>
</reference>
<gene>
    <name evidence="3" type="ORF">SK3146_02468</name>
</gene>
<evidence type="ECO:0000256" key="2">
    <source>
        <dbReference type="ARBA" id="ARBA00022691"/>
    </source>
</evidence>
<dbReference type="RefSeq" id="WP_249865335.1">
    <property type="nucleotide sequence ID" value="NZ_CP027059.1"/>
</dbReference>
<keyword evidence="1" id="KW-0808">Transferase</keyword>